<dbReference type="RefSeq" id="WP_103312457.1">
    <property type="nucleotide sequence ID" value="NZ_PPPD01000001.1"/>
</dbReference>
<evidence type="ECO:0000256" key="1">
    <source>
        <dbReference type="ARBA" id="ARBA00008455"/>
    </source>
</evidence>
<comment type="caution">
    <text evidence="4">The sequence shown here is derived from an EMBL/GenBank/DDBJ whole genome shotgun (WGS) entry which is preliminary data.</text>
</comment>
<keyword evidence="2" id="KW-0732">Signal</keyword>
<dbReference type="InterPro" id="IPR000668">
    <property type="entry name" value="Peptidase_C1A_C"/>
</dbReference>
<dbReference type="SUPFAM" id="SSF54001">
    <property type="entry name" value="Cysteine proteinases"/>
    <property type="match status" value="1"/>
</dbReference>
<dbReference type="Pfam" id="PF00112">
    <property type="entry name" value="Peptidase_C1"/>
    <property type="match status" value="2"/>
</dbReference>
<dbReference type="PANTHER" id="PTHR12411">
    <property type="entry name" value="CYSTEINE PROTEASE FAMILY C1-RELATED"/>
    <property type="match status" value="1"/>
</dbReference>
<sequence>MFKRHALLIALSASLMACGPSDSTPAPPDTALETFFGTQPAFTGALPPGTQTVAPAEFMALVKAGAKVITPADLARDEAAQKAQDEQDERAAREYIGQYPEFSALLRPPPGDALNADGDVRVSVETAAGAKQVTLLGNAFGRASLATHARTFPSRENQLRLYQELYPDLDAALHELGTSPSQFGLPAPDAVKDLNRSALLEYNQRLGDLAREYVSSIADLRFRLDPAQAETGARDQLDRTQRGACETAAAGGLYANFDWPLKALTTSVKDQGRRGTCWAFATLAALEAEIARRDGRLVNLSEQDYVGHRFVDWAPRAFGDGGDPIFIAQKASAAGYTFPYERGWQYNKSNSRMAFNATQTYTNSCDGYQDASVNYGVCSDTNFQGYFQSVRFLGTTFVLRSLPNTGSSSGYRMQSPSDFWEQDNKDRSMSILVLRSVLGHPTTVTLDMRYVAPDASGYAPNRSMRTLPDRTPDFQLNHVMTVTGFISSQNLRRTVPGAPIADDYGYFIVKNSWGDCWGDQGYVYLPWTWMKTFVGQASTGILPE</sequence>
<dbReference type="InterPro" id="IPR038765">
    <property type="entry name" value="Papain-like_cys_pep_sf"/>
</dbReference>
<reference evidence="4 5" key="1">
    <citation type="submission" date="2018-01" db="EMBL/GenBank/DDBJ databases">
        <title>Deinococcus koreensis sp. nov., a radiation-resistant bacterium isolated from river water.</title>
        <authorList>
            <person name="Choi A."/>
        </authorList>
    </citation>
    <scope>NUCLEOTIDE SEQUENCE [LARGE SCALE GENOMIC DNA]</scope>
    <source>
        <strain evidence="4 5">SJW1-2</strain>
    </source>
</reference>
<dbReference type="OrthoDB" id="3648721at2"/>
<evidence type="ECO:0000259" key="3">
    <source>
        <dbReference type="SMART" id="SM00645"/>
    </source>
</evidence>
<organism evidence="4 5">
    <name type="scientific">Deinococcus koreensis</name>
    <dbReference type="NCBI Taxonomy" id="2054903"/>
    <lineage>
        <taxon>Bacteria</taxon>
        <taxon>Thermotogati</taxon>
        <taxon>Deinococcota</taxon>
        <taxon>Deinococci</taxon>
        <taxon>Deinococcales</taxon>
        <taxon>Deinococcaceae</taxon>
        <taxon>Deinococcus</taxon>
    </lineage>
</organism>
<dbReference type="InterPro" id="IPR013128">
    <property type="entry name" value="Peptidase_C1A"/>
</dbReference>
<evidence type="ECO:0000313" key="4">
    <source>
        <dbReference type="EMBL" id="PNY82018.1"/>
    </source>
</evidence>
<accession>A0A2K3UZP3</accession>
<dbReference type="Gene3D" id="3.90.70.10">
    <property type="entry name" value="Cysteine proteinases"/>
    <property type="match status" value="1"/>
</dbReference>
<evidence type="ECO:0000256" key="2">
    <source>
        <dbReference type="SAM" id="SignalP"/>
    </source>
</evidence>
<feature type="chain" id="PRO_5014383618" description="Peptidase C1A papain C-terminal domain-containing protein" evidence="2">
    <location>
        <begin position="18"/>
        <end position="544"/>
    </location>
</feature>
<dbReference type="PROSITE" id="PS00139">
    <property type="entry name" value="THIOL_PROTEASE_CYS"/>
    <property type="match status" value="1"/>
</dbReference>
<gene>
    <name evidence="4" type="ORF">CVO96_12150</name>
</gene>
<dbReference type="EMBL" id="PPPD01000001">
    <property type="protein sequence ID" value="PNY82018.1"/>
    <property type="molecule type" value="Genomic_DNA"/>
</dbReference>
<evidence type="ECO:0000313" key="5">
    <source>
        <dbReference type="Proteomes" id="UP000236379"/>
    </source>
</evidence>
<feature type="signal peptide" evidence="2">
    <location>
        <begin position="1"/>
        <end position="17"/>
    </location>
</feature>
<dbReference type="Proteomes" id="UP000236379">
    <property type="component" value="Unassembled WGS sequence"/>
</dbReference>
<dbReference type="PROSITE" id="PS51257">
    <property type="entry name" value="PROKAR_LIPOPROTEIN"/>
    <property type="match status" value="1"/>
</dbReference>
<comment type="similarity">
    <text evidence="1">Belongs to the peptidase C1 family.</text>
</comment>
<dbReference type="AlphaFoldDB" id="A0A2K3UZP3"/>
<dbReference type="GO" id="GO:0008234">
    <property type="term" value="F:cysteine-type peptidase activity"/>
    <property type="evidence" value="ECO:0007669"/>
    <property type="project" value="InterPro"/>
</dbReference>
<dbReference type="InterPro" id="IPR000169">
    <property type="entry name" value="Pept_cys_AS"/>
</dbReference>
<dbReference type="SMART" id="SM00645">
    <property type="entry name" value="Pept_C1"/>
    <property type="match status" value="1"/>
</dbReference>
<dbReference type="GO" id="GO:0006508">
    <property type="term" value="P:proteolysis"/>
    <property type="evidence" value="ECO:0007669"/>
    <property type="project" value="InterPro"/>
</dbReference>
<name>A0A2K3UZP3_9DEIO</name>
<feature type="domain" description="Peptidase C1A papain C-terminal" evidence="3">
    <location>
        <begin position="253"/>
        <end position="541"/>
    </location>
</feature>
<proteinExistence type="inferred from homology"/>
<protein>
    <recommendedName>
        <fullName evidence="3">Peptidase C1A papain C-terminal domain-containing protein</fullName>
    </recommendedName>
</protein>
<keyword evidence="5" id="KW-1185">Reference proteome</keyword>